<name>A0A7R8XEF8_9CRUS</name>
<dbReference type="Pfam" id="PF12416">
    <property type="entry name" value="DUF3668"/>
    <property type="match status" value="1"/>
</dbReference>
<reference evidence="3" key="1">
    <citation type="submission" date="2020-11" db="EMBL/GenBank/DDBJ databases">
        <authorList>
            <person name="Tran Van P."/>
        </authorList>
    </citation>
    <scope>NUCLEOTIDE SEQUENCE</scope>
</reference>
<sequence>MSLETVGSVYRNLQSKVPPQLSFIQSVETSLYESDVSSASDPIINFIISLEGARNLDVLIPSDLPQPDPSGFYLFVPFVGIHEFRGNFSDPSTFKGRRSLRFHASLDSFQELLSLHQRLSIYLAFSTVCLAVAEFDLEDLRDCFNTTSWQDGLEKSHTCQFHTLLHNFTIPEDAREGPEVLVKVLLKVEEVPVRETRGWNPLVSGALQEQYPHSFQKQVSSRMDLKPVPTDSLHRFQLRLEFRALEMTSDSDLDSLNLDFFYPLIHGTAPVMTRLKAVKRMERYIFEERAVLFSIVTLTCNLVHVCHHHPLVIRIKNPSGRLLGLGKVRLGQLLQTEATKVKRDDRECIVNVLAVSVPLKRYSQGKPQFGSLYIAMELADFGELDSTNLTVDAAVQTLAERMIGEDKKGKDMLKRLEKENEDLRSRLTMAMKEADFKTYQAETAERKVEHERVRLDGEKSAWEEERLRYRRDLKSLSGEKQVLLMERDTLAREVGDLKAQIDTLSQEVTRVIKRRSLEMEEVKAEQQREIFTLKEEIAKWQETARQAETACHKLKLQYGTRMASAALKQDERTLSSVAEDISRLLADMRVRSIQHQGQGEKEKGGKDLERWRLEHERKRLLSSGIYRDTDALIQKLSQRIHSLDFQH</sequence>
<dbReference type="EMBL" id="CAJPEV010002126">
    <property type="protein sequence ID" value="CAG0895760.1"/>
    <property type="molecule type" value="Genomic_DNA"/>
</dbReference>
<evidence type="ECO:0000313" key="4">
    <source>
        <dbReference type="Proteomes" id="UP000677054"/>
    </source>
</evidence>
<gene>
    <name evidence="3" type="ORF">DSTB1V02_LOCUS8867</name>
</gene>
<keyword evidence="1" id="KW-0175">Coiled coil</keyword>
<dbReference type="AlphaFoldDB" id="A0A7R8XEF8"/>
<evidence type="ECO:0000256" key="1">
    <source>
        <dbReference type="SAM" id="Coils"/>
    </source>
</evidence>
<feature type="coiled-coil region" evidence="1">
    <location>
        <begin position="406"/>
        <end position="433"/>
    </location>
</feature>
<feature type="domain" description="DUF3668" evidence="2">
    <location>
        <begin position="44"/>
        <end position="144"/>
    </location>
</feature>
<accession>A0A7R8XEF8</accession>
<keyword evidence="4" id="KW-1185">Reference proteome</keyword>
<feature type="coiled-coil region" evidence="1">
    <location>
        <begin position="459"/>
        <end position="557"/>
    </location>
</feature>
<evidence type="ECO:0000313" key="3">
    <source>
        <dbReference type="EMBL" id="CAD7249066.1"/>
    </source>
</evidence>
<protein>
    <recommendedName>
        <fullName evidence="2">DUF3668 domain-containing protein</fullName>
    </recommendedName>
</protein>
<organism evidence="3">
    <name type="scientific">Darwinula stevensoni</name>
    <dbReference type="NCBI Taxonomy" id="69355"/>
    <lineage>
        <taxon>Eukaryota</taxon>
        <taxon>Metazoa</taxon>
        <taxon>Ecdysozoa</taxon>
        <taxon>Arthropoda</taxon>
        <taxon>Crustacea</taxon>
        <taxon>Oligostraca</taxon>
        <taxon>Ostracoda</taxon>
        <taxon>Podocopa</taxon>
        <taxon>Podocopida</taxon>
        <taxon>Darwinulocopina</taxon>
        <taxon>Darwinuloidea</taxon>
        <taxon>Darwinulidae</taxon>
        <taxon>Darwinula</taxon>
    </lineage>
</organism>
<dbReference type="EMBL" id="LR901643">
    <property type="protein sequence ID" value="CAD7249066.1"/>
    <property type="molecule type" value="Genomic_DNA"/>
</dbReference>
<dbReference type="Proteomes" id="UP000677054">
    <property type="component" value="Unassembled WGS sequence"/>
</dbReference>
<proteinExistence type="predicted"/>
<dbReference type="InterPro" id="IPR022136">
    <property type="entry name" value="DUF3668"/>
</dbReference>
<evidence type="ECO:0000259" key="2">
    <source>
        <dbReference type="Pfam" id="PF12416"/>
    </source>
</evidence>